<dbReference type="Gene3D" id="2.130.10.10">
    <property type="entry name" value="YVTN repeat-like/Quinoprotein amine dehydrogenase"/>
    <property type="match status" value="1"/>
</dbReference>
<keyword evidence="3 7" id="KW-1133">Transmembrane helix</keyword>
<feature type="transmembrane region" description="Helical" evidence="7">
    <location>
        <begin position="289"/>
        <end position="312"/>
    </location>
</feature>
<feature type="transmembrane region" description="Helical" evidence="7">
    <location>
        <begin position="132"/>
        <end position="150"/>
    </location>
</feature>
<dbReference type="SMART" id="SM00320">
    <property type="entry name" value="WD40"/>
    <property type="match status" value="3"/>
</dbReference>
<dbReference type="Gene3D" id="1.20.1740.10">
    <property type="entry name" value="Amino acid/polyamine transporter I"/>
    <property type="match status" value="1"/>
</dbReference>
<evidence type="ECO:0000256" key="7">
    <source>
        <dbReference type="SAM" id="Phobius"/>
    </source>
</evidence>
<dbReference type="InterPro" id="IPR013057">
    <property type="entry name" value="AA_transpt_TM"/>
</dbReference>
<reference evidence="9 10" key="1">
    <citation type="submission" date="2021-04" db="EMBL/GenBank/DDBJ databases">
        <authorList>
            <person name="Bliznina A."/>
        </authorList>
    </citation>
    <scope>NUCLEOTIDE SEQUENCE [LARGE SCALE GENOMIC DNA]</scope>
</reference>
<sequence length="755" mass="83136">MGQNEGQFGALTGSALIFNTVVGMGIWALPKMIYEAGTVAAYSILIFCGFISFVVASFINELQGAANAVKKTNLSKSPKKVLKEDEVNLITPDDEEPDRIDQATIYSVTERFELTSAVKLILGDWPAKINNILIILSLQVAVCAYIVTFAETFRNLYCRPLTCQSDNFTEEMDDSAKVMCGETEYTEKFIYTMAVIIILAVTAPFCAMGVGNNTSVQMLGTIFRWITIILVLIISIARVGDSDAKFSSSPTNWVRMPLMFGMANSAFGCHEALPSLLFPIKQKRNNVKILAVTFLLIGLLFMLLTTTALTAFDGPDIADLYLLNFQNDCDLVKSSFVRMILTFYPIIPAVTNFIIFHVVCQRNLEVMLPLPKALSKSSLVYQKIFLMTLSSITPLIISLTITNVGLIFSVGGAFTTIFSSFFFPTLMVMRSRSMLADVPVKNPLASPMQISLIPDPHPDPNEVEIVVGSLDEDLAQVRIYKRTADNQLKKEYIHELDSPITDIGWIQHNAMLTAQANGKRKMWRVIDSYNNRMSEIYEWEAATSRIAALSVFGYASIGQDAFVTATESGNICIFSPNDKTPLRTYKDECAVKTCEALSTGQILAGNEFGQAKIFDPRANTVDPVLILDVGEPAIAVLSIAQHPGRTHLILGGCSDGNLTLWDVRKGTDEPLVVARHEGAILDTKFHPHHSIAMTAGSDSKILLQNGQWEPEQIQQAEARDMSAENTLEAINSISMQGDHWAAGGDDAMLISDIFR</sequence>
<evidence type="ECO:0000313" key="10">
    <source>
        <dbReference type="Proteomes" id="UP001158576"/>
    </source>
</evidence>
<gene>
    <name evidence="9" type="ORF">OKIOD_LOCUS12171</name>
</gene>
<protein>
    <submittedName>
        <fullName evidence="9">Oidioi.mRNA.OKI2018_I69.chr1.g3406.t1.cds</fullName>
    </submittedName>
</protein>
<proteinExistence type="inferred from homology"/>
<dbReference type="PANTHER" id="PTHR16189:SF0">
    <property type="entry name" value="TRANSMEMBRANE PROTEIN 104"/>
    <property type="match status" value="1"/>
</dbReference>
<keyword evidence="10" id="KW-1185">Reference proteome</keyword>
<feature type="transmembrane region" description="Helical" evidence="7">
    <location>
        <begin position="336"/>
        <end position="359"/>
    </location>
</feature>
<feature type="transmembrane region" description="Helical" evidence="7">
    <location>
        <begin position="39"/>
        <end position="59"/>
    </location>
</feature>
<comment type="similarity">
    <text evidence="6">Belongs to the TMEM104 family.</text>
</comment>
<dbReference type="InterPro" id="IPR001680">
    <property type="entry name" value="WD40_rpt"/>
</dbReference>
<feature type="transmembrane region" description="Helical" evidence="7">
    <location>
        <begin position="189"/>
        <end position="210"/>
    </location>
</feature>
<evidence type="ECO:0000256" key="1">
    <source>
        <dbReference type="ARBA" id="ARBA00004141"/>
    </source>
</evidence>
<dbReference type="InterPro" id="IPR036322">
    <property type="entry name" value="WD40_repeat_dom_sf"/>
</dbReference>
<keyword evidence="4 7" id="KW-0472">Membrane</keyword>
<dbReference type="Pfam" id="PF01490">
    <property type="entry name" value="Aa_trans"/>
    <property type="match status" value="1"/>
</dbReference>
<feature type="transmembrane region" description="Helical" evidence="7">
    <location>
        <begin position="380"/>
        <end position="401"/>
    </location>
</feature>
<evidence type="ECO:0000256" key="4">
    <source>
        <dbReference type="ARBA" id="ARBA00023136"/>
    </source>
</evidence>
<feature type="domain" description="Amino acid transporter transmembrane" evidence="8">
    <location>
        <begin position="9"/>
        <end position="430"/>
    </location>
</feature>
<keyword evidence="5" id="KW-0325">Glycoprotein</keyword>
<evidence type="ECO:0000259" key="8">
    <source>
        <dbReference type="Pfam" id="PF01490"/>
    </source>
</evidence>
<name>A0ABN7SUM5_OIKDI</name>
<dbReference type="PANTHER" id="PTHR16189">
    <property type="entry name" value="TRANSMEMBRANE PROTEIN 104-RELATED"/>
    <property type="match status" value="1"/>
</dbReference>
<organism evidence="9 10">
    <name type="scientific">Oikopleura dioica</name>
    <name type="common">Tunicate</name>
    <dbReference type="NCBI Taxonomy" id="34765"/>
    <lineage>
        <taxon>Eukaryota</taxon>
        <taxon>Metazoa</taxon>
        <taxon>Chordata</taxon>
        <taxon>Tunicata</taxon>
        <taxon>Appendicularia</taxon>
        <taxon>Copelata</taxon>
        <taxon>Oikopleuridae</taxon>
        <taxon>Oikopleura</taxon>
    </lineage>
</organism>
<evidence type="ECO:0000256" key="6">
    <source>
        <dbReference type="ARBA" id="ARBA00038166"/>
    </source>
</evidence>
<dbReference type="Proteomes" id="UP001158576">
    <property type="component" value="Chromosome 1"/>
</dbReference>
<accession>A0ABN7SUM5</accession>
<dbReference type="InterPro" id="IPR015943">
    <property type="entry name" value="WD40/YVTN_repeat-like_dom_sf"/>
</dbReference>
<dbReference type="SUPFAM" id="SSF50978">
    <property type="entry name" value="WD40 repeat-like"/>
    <property type="match status" value="1"/>
</dbReference>
<evidence type="ECO:0000256" key="3">
    <source>
        <dbReference type="ARBA" id="ARBA00022989"/>
    </source>
</evidence>
<keyword evidence="2 7" id="KW-0812">Transmembrane</keyword>
<evidence type="ECO:0000313" key="9">
    <source>
        <dbReference type="EMBL" id="CAG5107604.1"/>
    </source>
</evidence>
<evidence type="ECO:0000256" key="5">
    <source>
        <dbReference type="ARBA" id="ARBA00023180"/>
    </source>
</evidence>
<evidence type="ECO:0000256" key="2">
    <source>
        <dbReference type="ARBA" id="ARBA00022692"/>
    </source>
</evidence>
<dbReference type="EMBL" id="OU015566">
    <property type="protein sequence ID" value="CAG5107604.1"/>
    <property type="molecule type" value="Genomic_DNA"/>
</dbReference>
<feature type="transmembrane region" description="Helical" evidence="7">
    <location>
        <begin position="6"/>
        <end position="27"/>
    </location>
</feature>
<feature type="transmembrane region" description="Helical" evidence="7">
    <location>
        <begin position="222"/>
        <end position="240"/>
    </location>
</feature>
<comment type="subcellular location">
    <subcellularLocation>
        <location evidence="1">Membrane</location>
        <topology evidence="1">Multi-pass membrane protein</topology>
    </subcellularLocation>
</comment>
<feature type="transmembrane region" description="Helical" evidence="7">
    <location>
        <begin position="407"/>
        <end position="429"/>
    </location>
</feature>